<dbReference type="InterPro" id="IPR045387">
    <property type="entry name" value="DUF6524"/>
</dbReference>
<evidence type="ECO:0000313" key="3">
    <source>
        <dbReference type="Proteomes" id="UP000316649"/>
    </source>
</evidence>
<protein>
    <submittedName>
        <fullName evidence="2">Uncharacterized protein</fullName>
    </submittedName>
</protein>
<name>A0A558DL97_9GAMM</name>
<dbReference type="RefSeq" id="WP_144360717.1">
    <property type="nucleotide sequence ID" value="NZ_VMNH01000038.1"/>
</dbReference>
<comment type="caution">
    <text evidence="2">The sequence shown here is derived from an EMBL/GenBank/DDBJ whole genome shotgun (WGS) entry which is preliminary data.</text>
</comment>
<organism evidence="2 3">
    <name type="scientific">Sedimenticola selenatireducens</name>
    <dbReference type="NCBI Taxonomy" id="191960"/>
    <lineage>
        <taxon>Bacteria</taxon>
        <taxon>Pseudomonadati</taxon>
        <taxon>Pseudomonadota</taxon>
        <taxon>Gammaproteobacteria</taxon>
        <taxon>Chromatiales</taxon>
        <taxon>Sedimenticolaceae</taxon>
        <taxon>Sedimenticola</taxon>
    </lineage>
</organism>
<dbReference type="Pfam" id="PF20134">
    <property type="entry name" value="DUF6524"/>
    <property type="match status" value="1"/>
</dbReference>
<proteinExistence type="predicted"/>
<feature type="transmembrane region" description="Helical" evidence="1">
    <location>
        <begin position="46"/>
        <end position="63"/>
    </location>
</feature>
<accession>A0A558DL97</accession>
<sequence>MADKGFNFASFLIRWVLALILVFATYNPSGYSWYHWLTGAESIVDPLLALAAITLLIGWVIYLRATARSLGIIGTVLAAALFATLVWTLIHYQLIALSNTTLLAYIVLVILSAVMGLGLSWSHIRRRMSGQLDVDDRDED</sequence>
<dbReference type="OrthoDB" id="7272344at2"/>
<feature type="transmembrane region" description="Helical" evidence="1">
    <location>
        <begin position="102"/>
        <end position="121"/>
    </location>
</feature>
<keyword evidence="1" id="KW-0472">Membrane</keyword>
<dbReference type="EMBL" id="VMNH01000038">
    <property type="protein sequence ID" value="TVO67711.1"/>
    <property type="molecule type" value="Genomic_DNA"/>
</dbReference>
<keyword evidence="1" id="KW-1133">Transmembrane helix</keyword>
<dbReference type="AlphaFoldDB" id="A0A558DL97"/>
<feature type="transmembrane region" description="Helical" evidence="1">
    <location>
        <begin position="7"/>
        <end position="26"/>
    </location>
</feature>
<evidence type="ECO:0000256" key="1">
    <source>
        <dbReference type="SAM" id="Phobius"/>
    </source>
</evidence>
<feature type="transmembrane region" description="Helical" evidence="1">
    <location>
        <begin position="70"/>
        <end position="90"/>
    </location>
</feature>
<evidence type="ECO:0000313" key="2">
    <source>
        <dbReference type="EMBL" id="TVO67711.1"/>
    </source>
</evidence>
<gene>
    <name evidence="2" type="ORF">FHP88_18960</name>
</gene>
<keyword evidence="3" id="KW-1185">Reference proteome</keyword>
<reference evidence="2 3" key="1">
    <citation type="submission" date="2019-07" db="EMBL/GenBank/DDBJ databases">
        <title>The pathways for chlorine oxyanion respiration interact through the shared metabolite chlorate.</title>
        <authorList>
            <person name="Barnum T.P."/>
            <person name="Cheng Y."/>
            <person name="Hill K.A."/>
            <person name="Lucas L.N."/>
            <person name="Carlson H.K."/>
            <person name="Coates J.D."/>
        </authorList>
    </citation>
    <scope>NUCLEOTIDE SEQUENCE [LARGE SCALE GENOMIC DNA]</scope>
    <source>
        <strain evidence="2 3">BK-1</strain>
    </source>
</reference>
<keyword evidence="1" id="KW-0812">Transmembrane</keyword>
<dbReference type="Proteomes" id="UP000316649">
    <property type="component" value="Unassembled WGS sequence"/>
</dbReference>